<dbReference type="GO" id="GO:0005576">
    <property type="term" value="C:extracellular region"/>
    <property type="evidence" value="ECO:0007669"/>
    <property type="project" value="UniProtKB-SubCell"/>
</dbReference>
<dbReference type="PANTHER" id="PTHR24252:SF7">
    <property type="entry name" value="HYALIN"/>
    <property type="match status" value="1"/>
</dbReference>
<dbReference type="SMART" id="SM00020">
    <property type="entry name" value="Tryp_SPc"/>
    <property type="match status" value="1"/>
</dbReference>
<keyword evidence="5" id="KW-0720">Serine protease</keyword>
<dbReference type="InterPro" id="IPR009003">
    <property type="entry name" value="Peptidase_S1_PA"/>
</dbReference>
<dbReference type="InterPro" id="IPR001314">
    <property type="entry name" value="Peptidase_S1A"/>
</dbReference>
<keyword evidence="2" id="KW-0964">Secreted</keyword>
<evidence type="ECO:0000313" key="9">
    <source>
        <dbReference type="Ensembl" id="ENSPMAP00000010421.1"/>
    </source>
</evidence>
<dbReference type="GeneTree" id="ENSGT00940000159353"/>
<dbReference type="PROSITE" id="PS50240">
    <property type="entry name" value="TRYPSIN_DOM"/>
    <property type="match status" value="1"/>
</dbReference>
<keyword evidence="5" id="KW-0378">Hydrolase</keyword>
<dbReference type="FunFam" id="2.40.10.10:FF:000054">
    <property type="entry name" value="Complement C1r subcomponent"/>
    <property type="match status" value="1"/>
</dbReference>
<dbReference type="GO" id="GO:0004252">
    <property type="term" value="F:serine-type endopeptidase activity"/>
    <property type="evidence" value="ECO:0007669"/>
    <property type="project" value="InterPro"/>
</dbReference>
<name>S4RYY0_PETMA</name>
<evidence type="ECO:0000256" key="7">
    <source>
        <dbReference type="ARBA" id="ARBA00023180"/>
    </source>
</evidence>
<dbReference type="STRING" id="7757.ENSPMAP00000010421"/>
<dbReference type="InterPro" id="IPR043504">
    <property type="entry name" value="Peptidase_S1_PA_chymotrypsin"/>
</dbReference>
<evidence type="ECO:0000256" key="2">
    <source>
        <dbReference type="ARBA" id="ARBA00022525"/>
    </source>
</evidence>
<dbReference type="Gene3D" id="2.40.10.10">
    <property type="entry name" value="Trypsin-like serine proteases"/>
    <property type="match status" value="1"/>
</dbReference>
<dbReference type="PANTHER" id="PTHR24252">
    <property type="entry name" value="ACROSIN-RELATED"/>
    <property type="match status" value="1"/>
</dbReference>
<evidence type="ECO:0000256" key="5">
    <source>
        <dbReference type="ARBA" id="ARBA00022825"/>
    </source>
</evidence>
<reference evidence="9" key="1">
    <citation type="submission" date="2025-08" db="UniProtKB">
        <authorList>
            <consortium name="Ensembl"/>
        </authorList>
    </citation>
    <scope>IDENTIFICATION</scope>
</reference>
<dbReference type="GO" id="GO:0006508">
    <property type="term" value="P:proteolysis"/>
    <property type="evidence" value="ECO:0007669"/>
    <property type="project" value="UniProtKB-KW"/>
</dbReference>
<comment type="subcellular location">
    <subcellularLocation>
        <location evidence="1">Secreted</location>
    </subcellularLocation>
</comment>
<protein>
    <recommendedName>
        <fullName evidence="8">Peptidase S1 domain-containing protein</fullName>
    </recommendedName>
</protein>
<dbReference type="AlphaFoldDB" id="S4RYY0"/>
<evidence type="ECO:0000259" key="8">
    <source>
        <dbReference type="PROSITE" id="PS50240"/>
    </source>
</evidence>
<dbReference type="InterPro" id="IPR001254">
    <property type="entry name" value="Trypsin_dom"/>
</dbReference>
<evidence type="ECO:0000256" key="4">
    <source>
        <dbReference type="ARBA" id="ARBA00022729"/>
    </source>
</evidence>
<proteinExistence type="predicted"/>
<dbReference type="PRINTS" id="PR00722">
    <property type="entry name" value="CHYMOTRYPSIN"/>
</dbReference>
<keyword evidence="7" id="KW-0325">Glycoprotein</keyword>
<evidence type="ECO:0000256" key="1">
    <source>
        <dbReference type="ARBA" id="ARBA00004613"/>
    </source>
</evidence>
<feature type="domain" description="Peptidase S1" evidence="8">
    <location>
        <begin position="1"/>
        <end position="212"/>
    </location>
</feature>
<dbReference type="Ensembl" id="ENSPMAT00000010467.1">
    <property type="protein sequence ID" value="ENSPMAP00000010421.1"/>
    <property type="gene ID" value="ENSPMAG00000009480.1"/>
</dbReference>
<sequence>EWPWQESLHNFNRLTCGGSLFSDRWVVSAAHFFKSNNPNIWTVYLGLHTQNDLSASTVVARSVNRILIHERYNGSSHDYDIALMELSELVSFIDYIQLVCLPPRFQKFPYPGKSCFISGWGKLFEGGNSRDYLVSISQCLWCKNKATTSSSNIGVVCLLQGDSGGPLVCQDSNGRWYLSGITSWGYGCARAYQPGVYSRVTKFLDWIHQNMQQH</sequence>
<keyword evidence="3" id="KW-0645">Protease</keyword>
<accession>S4RYY0</accession>
<reference evidence="9" key="2">
    <citation type="submission" date="2025-09" db="UniProtKB">
        <authorList>
            <consortium name="Ensembl"/>
        </authorList>
    </citation>
    <scope>IDENTIFICATION</scope>
</reference>
<keyword evidence="4" id="KW-0732">Signal</keyword>
<dbReference type="HOGENOM" id="CLU_006842_0_4_1"/>
<keyword evidence="6" id="KW-1015">Disulfide bond</keyword>
<dbReference type="SUPFAM" id="SSF50494">
    <property type="entry name" value="Trypsin-like serine proteases"/>
    <property type="match status" value="1"/>
</dbReference>
<dbReference type="Pfam" id="PF00089">
    <property type="entry name" value="Trypsin"/>
    <property type="match status" value="1"/>
</dbReference>
<evidence type="ECO:0000256" key="6">
    <source>
        <dbReference type="ARBA" id="ARBA00023157"/>
    </source>
</evidence>
<evidence type="ECO:0000256" key="3">
    <source>
        <dbReference type="ARBA" id="ARBA00022670"/>
    </source>
</evidence>
<dbReference type="FunFam" id="2.40.10.10:FF:000007">
    <property type="entry name" value="Transmembrane serine protease 7"/>
    <property type="match status" value="1"/>
</dbReference>
<organism evidence="9">
    <name type="scientific">Petromyzon marinus</name>
    <name type="common">Sea lamprey</name>
    <dbReference type="NCBI Taxonomy" id="7757"/>
    <lineage>
        <taxon>Eukaryota</taxon>
        <taxon>Metazoa</taxon>
        <taxon>Chordata</taxon>
        <taxon>Craniata</taxon>
        <taxon>Vertebrata</taxon>
        <taxon>Cyclostomata</taxon>
        <taxon>Hyperoartia</taxon>
        <taxon>Petromyzontiformes</taxon>
        <taxon>Petromyzontidae</taxon>
        <taxon>Petromyzon</taxon>
    </lineage>
</organism>
<dbReference type="CDD" id="cd00190">
    <property type="entry name" value="Tryp_SPc"/>
    <property type="match status" value="1"/>
</dbReference>